<keyword evidence="4" id="KW-1185">Reference proteome</keyword>
<feature type="transmembrane region" description="Helical" evidence="1">
    <location>
        <begin position="63"/>
        <end position="82"/>
    </location>
</feature>
<keyword evidence="2" id="KW-0732">Signal</keyword>
<keyword evidence="1" id="KW-0472">Membrane</keyword>
<feature type="chain" id="PRO_5038923679" description="Lipoprotein" evidence="2">
    <location>
        <begin position="23"/>
        <end position="121"/>
    </location>
</feature>
<feature type="signal peptide" evidence="2">
    <location>
        <begin position="1"/>
        <end position="22"/>
    </location>
</feature>
<accession>A0A1M6EUB1</accession>
<sequence>MKKVIGIISIVLFAIITFQSCAAGVANALENSNSVSGTAGFMLALCMLIGGIIALVSKLNKGITITSLVFYALGGVVGIANIGKFADLKIWSILSFIFAALLLLDLIKNKAKYNNKEVKAK</sequence>
<keyword evidence="1" id="KW-0812">Transmembrane</keyword>
<dbReference type="RefSeq" id="WP_073005497.1">
    <property type="nucleotide sequence ID" value="NZ_FQZO01000002.1"/>
</dbReference>
<dbReference type="EMBL" id="FQZO01000002">
    <property type="protein sequence ID" value="SHI89094.1"/>
    <property type="molecule type" value="Genomic_DNA"/>
</dbReference>
<keyword evidence="1" id="KW-1133">Transmembrane helix</keyword>
<dbReference type="STRING" id="1121298.SAMN05444401_1698"/>
<evidence type="ECO:0000256" key="1">
    <source>
        <dbReference type="SAM" id="Phobius"/>
    </source>
</evidence>
<dbReference type="Proteomes" id="UP000184080">
    <property type="component" value="Unassembled WGS sequence"/>
</dbReference>
<proteinExistence type="predicted"/>
<evidence type="ECO:0000256" key="2">
    <source>
        <dbReference type="SAM" id="SignalP"/>
    </source>
</evidence>
<organism evidence="3 4">
    <name type="scientific">Clostridium amylolyticum</name>
    <dbReference type="NCBI Taxonomy" id="1121298"/>
    <lineage>
        <taxon>Bacteria</taxon>
        <taxon>Bacillati</taxon>
        <taxon>Bacillota</taxon>
        <taxon>Clostridia</taxon>
        <taxon>Eubacteriales</taxon>
        <taxon>Clostridiaceae</taxon>
        <taxon>Clostridium</taxon>
    </lineage>
</organism>
<reference evidence="3 4" key="1">
    <citation type="submission" date="2016-11" db="EMBL/GenBank/DDBJ databases">
        <authorList>
            <person name="Jaros S."/>
            <person name="Januszkiewicz K."/>
            <person name="Wedrychowicz H."/>
        </authorList>
    </citation>
    <scope>NUCLEOTIDE SEQUENCE [LARGE SCALE GENOMIC DNA]</scope>
    <source>
        <strain evidence="3 4">DSM 21864</strain>
    </source>
</reference>
<name>A0A1M6EUB1_9CLOT</name>
<dbReference type="OrthoDB" id="2005058at2"/>
<evidence type="ECO:0000313" key="4">
    <source>
        <dbReference type="Proteomes" id="UP000184080"/>
    </source>
</evidence>
<gene>
    <name evidence="3" type="ORF">SAMN05444401_1698</name>
</gene>
<feature type="transmembrane region" description="Helical" evidence="1">
    <location>
        <begin position="38"/>
        <end position="56"/>
    </location>
</feature>
<protein>
    <recommendedName>
        <fullName evidence="5">Lipoprotein</fullName>
    </recommendedName>
</protein>
<evidence type="ECO:0008006" key="5">
    <source>
        <dbReference type="Google" id="ProtNLM"/>
    </source>
</evidence>
<feature type="transmembrane region" description="Helical" evidence="1">
    <location>
        <begin position="88"/>
        <end position="107"/>
    </location>
</feature>
<evidence type="ECO:0000313" key="3">
    <source>
        <dbReference type="EMBL" id="SHI89094.1"/>
    </source>
</evidence>
<dbReference type="PROSITE" id="PS51257">
    <property type="entry name" value="PROKAR_LIPOPROTEIN"/>
    <property type="match status" value="1"/>
</dbReference>
<dbReference type="AlphaFoldDB" id="A0A1M6EUB1"/>